<gene>
    <name evidence="2" type="ORF">KIH74_09425</name>
</gene>
<comment type="caution">
    <text evidence="2">The sequence shown here is derived from an EMBL/GenBank/DDBJ whole genome shotgun (WGS) entry which is preliminary data.</text>
</comment>
<evidence type="ECO:0000313" key="3">
    <source>
        <dbReference type="Proteomes" id="UP001197247"/>
    </source>
</evidence>
<feature type="coiled-coil region" evidence="1">
    <location>
        <begin position="1"/>
        <end position="31"/>
    </location>
</feature>
<evidence type="ECO:0000313" key="2">
    <source>
        <dbReference type="EMBL" id="MBT0769138.1"/>
    </source>
</evidence>
<dbReference type="RefSeq" id="WP_214155424.1">
    <property type="nucleotide sequence ID" value="NZ_JAHBAY010000003.1"/>
</dbReference>
<proteinExistence type="predicted"/>
<name>A0ABS5TGC7_9ACTN</name>
<keyword evidence="1" id="KW-0175">Coiled coil</keyword>
<keyword evidence="3" id="KW-1185">Reference proteome</keyword>
<organism evidence="2 3">
    <name type="scientific">Kineosporia corallincola</name>
    <dbReference type="NCBI Taxonomy" id="2835133"/>
    <lineage>
        <taxon>Bacteria</taxon>
        <taxon>Bacillati</taxon>
        <taxon>Actinomycetota</taxon>
        <taxon>Actinomycetes</taxon>
        <taxon>Kineosporiales</taxon>
        <taxon>Kineosporiaceae</taxon>
        <taxon>Kineosporia</taxon>
    </lineage>
</organism>
<evidence type="ECO:0000256" key="1">
    <source>
        <dbReference type="SAM" id="Coils"/>
    </source>
</evidence>
<reference evidence="2 3" key="1">
    <citation type="submission" date="2021-05" db="EMBL/GenBank/DDBJ databases">
        <title>Kineosporia and Streptomyces sp. nov. two new marine actinobacteria isolated from Coral.</title>
        <authorList>
            <person name="Buangrab K."/>
            <person name="Sutthacheep M."/>
            <person name="Yeemin T."/>
            <person name="Harunari E."/>
            <person name="Igarashi Y."/>
            <person name="Kanchanasin P."/>
            <person name="Tanasupawat S."/>
            <person name="Phongsopitanun W."/>
        </authorList>
    </citation>
    <scope>NUCLEOTIDE SEQUENCE [LARGE SCALE GENOMIC DNA]</scope>
    <source>
        <strain evidence="2 3">J2-2</strain>
    </source>
</reference>
<dbReference type="EMBL" id="JAHBAY010000003">
    <property type="protein sequence ID" value="MBT0769138.1"/>
    <property type="molecule type" value="Genomic_DNA"/>
</dbReference>
<protein>
    <submittedName>
        <fullName evidence="2">Uncharacterized protein</fullName>
    </submittedName>
</protein>
<sequence length="52" mass="6115">MRDVQEMKDELDQLRQTIEEAKALAKKLARNRLIDPGVPQQRRYLPPPDPVF</sequence>
<accession>A0ABS5TGC7</accession>
<dbReference type="Proteomes" id="UP001197247">
    <property type="component" value="Unassembled WGS sequence"/>
</dbReference>